<dbReference type="InterPro" id="IPR036020">
    <property type="entry name" value="WW_dom_sf"/>
</dbReference>
<dbReference type="PANTHER" id="PTHR21715">
    <property type="entry name" value="RH04127P"/>
    <property type="match status" value="1"/>
</dbReference>
<dbReference type="SUPFAM" id="SSF51045">
    <property type="entry name" value="WW domain"/>
    <property type="match status" value="1"/>
</dbReference>
<evidence type="ECO:0000313" key="5">
    <source>
        <dbReference type="Proteomes" id="UP000268350"/>
    </source>
</evidence>
<dbReference type="STRING" id="7266.A0A3B0JWI5"/>
<dbReference type="Pfam" id="PF00397">
    <property type="entry name" value="WW"/>
    <property type="match status" value="1"/>
</dbReference>
<feature type="region of interest" description="Disordered" evidence="2">
    <location>
        <begin position="1"/>
        <end position="26"/>
    </location>
</feature>
<evidence type="ECO:0000256" key="2">
    <source>
        <dbReference type="SAM" id="MobiDB-lite"/>
    </source>
</evidence>
<dbReference type="Proteomes" id="UP000268350">
    <property type="component" value="Unassembled WGS sequence"/>
</dbReference>
<feature type="region of interest" description="Disordered" evidence="2">
    <location>
        <begin position="1295"/>
        <end position="1315"/>
    </location>
</feature>
<reference evidence="5" key="1">
    <citation type="submission" date="2018-01" db="EMBL/GenBank/DDBJ databases">
        <authorList>
            <person name="Alioto T."/>
            <person name="Alioto T."/>
        </authorList>
    </citation>
    <scope>NUCLEOTIDE SEQUENCE [LARGE SCALE GENOMIC DNA]</scope>
</reference>
<evidence type="ECO:0000259" key="3">
    <source>
        <dbReference type="PROSITE" id="PS50020"/>
    </source>
</evidence>
<dbReference type="PROSITE" id="PS50020">
    <property type="entry name" value="WW_DOMAIN_2"/>
    <property type="match status" value="1"/>
</dbReference>
<keyword evidence="1" id="KW-0175">Coiled coil</keyword>
<dbReference type="PANTHER" id="PTHR21715:SF0">
    <property type="entry name" value="RH04127P"/>
    <property type="match status" value="1"/>
</dbReference>
<sequence length="1315" mass="148570">MESTSTNTGISSETPLMSKPEGATLPTNLKSETAMTKAASKTKRSGYVSPTTSVICEEVFDEACLPSSDEIHDYAKLIGIEPLKEQHLLYLAKEGLMAALPSEWKICYSEEKNSHYYHNTFTKQSQWDHPLDAVYRELVEKARQKTGAVIPQGTMVIINNSDDVTQLDSCIRSVHCEDELLYEISSPPNSGRTQAAAMINSVSTRTTSFAGTSVFRGGVNRFLDSRNKNFGQIFHPVKTNRLEEGNTSSPISISMHLSASKLSHSMLALSSGTGASTESGVGLRNGMFLLSDKGGSMFLKSRQHLEQLNRGGGVPLPSVKGILRESSVFDIHRCMDRDDPTTESEDKKSVRFNLEERKLNSPENEHSLKFCQTVELSINADDEEVKAGMDADCNEERVNNMNKGNDVCNDELFGGDLNEGKSSLNIFSSGLTNSVPKSQTIESMNQPMEHNLACSASVTSSRSICELKDGDTVQHHKDNNDPESETSFVRNIIKNNSEQDALNLASSNPFDLDELGRKHSHELELLQRKSALVASKNEQGFKMDSKFGTLHKHTDGFLNRAEEIQREHELKLKSLRHEYDLRLTSHQHQLEEAFESQIEKYRGQLELQLQSKRSQMLSEHKARMAILQSNHNDMLHELERDLHSEEEIIRREQSARLSQMRDKLAHELELENKRFREKGEERLYEKVRCEKRLLEDKYRCLKDKYVRLKTDVRLSLERRNRRREALALQQNSHNNRSNVTAGSETEQSISNNPIGNSENRSVTYSDKAVMVGLKEKTTEAPKTQLNNQTITAKCIRQRQLQNDINTSISQSDTTLSNNFFSGRYLPVSQPTSCVGYGTVKLNENGNSDTETPAAAKFQRNQENNNSNQIKDLGGSRKRVFSRSKSASTSRLNSDYNYLLERPCTPVENLRNQLRKLEDLEDQFPDHAVDATFHLRYPFTDISNDHAIVGVGSELEFFKHRIHMERDSVRRAKESLKKDRNDFRLRQREIKLRIKTSTLFPKQWMEQNIQDEKELTEIEVNLHRTRALLGEKVIRLKHLEQSLLRMYEQENRGADLEHKDDAATLSDLSSHSSSGFSSNDFASGADLHKRREYFQQESIEWVQNLEVLNEEICEILDMLGQKQQKQHHQQSLSTMTIQFPNDLKWAHMLSQQANVTAIVAPFQTSNSTSSHGLSESSGIGAVPMPQPIPTLADRLETYRHLTAGRLHSSMGGASLAANTIVSKNPRAVNYSTSLVERTRDLRDWLRQAKTEHEFLTGIQHGITEKTKISGISEVNDSSDYNAIGASLNSEAAIGRSSASGQTLLKKKPMEHSDHNI</sequence>
<dbReference type="OMA" id="PSDWKIC"/>
<dbReference type="InterPro" id="IPR001202">
    <property type="entry name" value="WW_dom"/>
</dbReference>
<proteinExistence type="predicted"/>
<feature type="region of interest" description="Disordered" evidence="2">
    <location>
        <begin position="859"/>
        <end position="885"/>
    </location>
</feature>
<dbReference type="SMART" id="SM00456">
    <property type="entry name" value="WW"/>
    <property type="match status" value="1"/>
</dbReference>
<feature type="coiled-coil region" evidence="1">
    <location>
        <begin position="684"/>
        <end position="711"/>
    </location>
</feature>
<feature type="compositionally biased region" description="Polar residues" evidence="2">
    <location>
        <begin position="1"/>
        <end position="15"/>
    </location>
</feature>
<gene>
    <name evidence="4" type="ORF">DGUA_6G008618</name>
</gene>
<dbReference type="OrthoDB" id="6344460at2759"/>
<dbReference type="EMBL" id="OUUW01000011">
    <property type="protein sequence ID" value="SPP86445.1"/>
    <property type="molecule type" value="Genomic_DNA"/>
</dbReference>
<feature type="region of interest" description="Disordered" evidence="2">
    <location>
        <begin position="727"/>
        <end position="763"/>
    </location>
</feature>
<dbReference type="Gene3D" id="3.30.1470.10">
    <property type="entry name" value="Photosystem I PsaD, reaction center subunit II"/>
    <property type="match status" value="1"/>
</dbReference>
<evidence type="ECO:0000313" key="4">
    <source>
        <dbReference type="EMBL" id="SPP86445.1"/>
    </source>
</evidence>
<feature type="compositionally biased region" description="Basic and acidic residues" evidence="2">
    <location>
        <begin position="1306"/>
        <end position="1315"/>
    </location>
</feature>
<evidence type="ECO:0000256" key="1">
    <source>
        <dbReference type="SAM" id="Coils"/>
    </source>
</evidence>
<feature type="compositionally biased region" description="Polar residues" evidence="2">
    <location>
        <begin position="729"/>
        <end position="763"/>
    </location>
</feature>
<name>A0A3B0JWI5_DROGU</name>
<keyword evidence="5" id="KW-1185">Reference proteome</keyword>
<organism evidence="4 5">
    <name type="scientific">Drosophila guanche</name>
    <name type="common">Fruit fly</name>
    <dbReference type="NCBI Taxonomy" id="7266"/>
    <lineage>
        <taxon>Eukaryota</taxon>
        <taxon>Metazoa</taxon>
        <taxon>Ecdysozoa</taxon>
        <taxon>Arthropoda</taxon>
        <taxon>Hexapoda</taxon>
        <taxon>Insecta</taxon>
        <taxon>Pterygota</taxon>
        <taxon>Neoptera</taxon>
        <taxon>Endopterygota</taxon>
        <taxon>Diptera</taxon>
        <taxon>Brachycera</taxon>
        <taxon>Muscomorpha</taxon>
        <taxon>Ephydroidea</taxon>
        <taxon>Drosophilidae</taxon>
        <taxon>Drosophila</taxon>
        <taxon>Sophophora</taxon>
    </lineage>
</organism>
<dbReference type="CDD" id="cd00201">
    <property type="entry name" value="WW"/>
    <property type="match status" value="1"/>
</dbReference>
<feature type="compositionally biased region" description="Polar residues" evidence="2">
    <location>
        <begin position="859"/>
        <end position="869"/>
    </location>
</feature>
<protein>
    <submittedName>
        <fullName evidence="4">Blast:Centrosomal protein of 164 kDa</fullName>
    </submittedName>
</protein>
<dbReference type="InterPro" id="IPR053233">
    <property type="entry name" value="ABRA-related"/>
</dbReference>
<accession>A0A3B0JWI5</accession>
<feature type="domain" description="WW" evidence="3">
    <location>
        <begin position="98"/>
        <end position="132"/>
    </location>
</feature>
<dbReference type="PROSITE" id="PS01159">
    <property type="entry name" value="WW_DOMAIN_1"/>
    <property type="match status" value="1"/>
</dbReference>